<evidence type="ECO:0000256" key="2">
    <source>
        <dbReference type="ARBA" id="ARBA00022771"/>
    </source>
</evidence>
<keyword evidence="5" id="KW-0812">Transmembrane</keyword>
<keyword evidence="2 4" id="KW-0863">Zinc-finger</keyword>
<dbReference type="InterPro" id="IPR010666">
    <property type="entry name" value="Znf_GRF"/>
</dbReference>
<keyword evidence="5" id="KW-1133">Transmembrane helix</keyword>
<evidence type="ECO:0000313" key="8">
    <source>
        <dbReference type="Proteomes" id="UP000237000"/>
    </source>
</evidence>
<dbReference type="InParanoid" id="A0A2P5FF25"/>
<evidence type="ECO:0000256" key="4">
    <source>
        <dbReference type="PROSITE-ProRule" id="PRU01343"/>
    </source>
</evidence>
<organism evidence="7 8">
    <name type="scientific">Trema orientale</name>
    <name type="common">Charcoal tree</name>
    <name type="synonym">Celtis orientalis</name>
    <dbReference type="NCBI Taxonomy" id="63057"/>
    <lineage>
        <taxon>Eukaryota</taxon>
        <taxon>Viridiplantae</taxon>
        <taxon>Streptophyta</taxon>
        <taxon>Embryophyta</taxon>
        <taxon>Tracheophyta</taxon>
        <taxon>Spermatophyta</taxon>
        <taxon>Magnoliopsida</taxon>
        <taxon>eudicotyledons</taxon>
        <taxon>Gunneridae</taxon>
        <taxon>Pentapetalae</taxon>
        <taxon>rosids</taxon>
        <taxon>fabids</taxon>
        <taxon>Rosales</taxon>
        <taxon>Cannabaceae</taxon>
        <taxon>Trema</taxon>
    </lineage>
</organism>
<protein>
    <submittedName>
        <fullName evidence="7">Zinc finger, GRF-type</fullName>
    </submittedName>
</protein>
<dbReference type="PANTHER" id="PTHR33248">
    <property type="entry name" value="ZINC ION-BINDING PROTEIN"/>
    <property type="match status" value="1"/>
</dbReference>
<gene>
    <name evidence="7" type="ORF">TorRG33x02_079820</name>
</gene>
<keyword evidence="1" id="KW-0479">Metal-binding</keyword>
<dbReference type="GO" id="GO:0008270">
    <property type="term" value="F:zinc ion binding"/>
    <property type="evidence" value="ECO:0007669"/>
    <property type="project" value="UniProtKB-KW"/>
</dbReference>
<reference evidence="8" key="1">
    <citation type="submission" date="2016-06" db="EMBL/GenBank/DDBJ databases">
        <title>Parallel loss of symbiosis genes in relatives of nitrogen-fixing non-legume Parasponia.</title>
        <authorList>
            <person name="Van Velzen R."/>
            <person name="Holmer R."/>
            <person name="Bu F."/>
            <person name="Rutten L."/>
            <person name="Van Zeijl A."/>
            <person name="Liu W."/>
            <person name="Santuari L."/>
            <person name="Cao Q."/>
            <person name="Sharma T."/>
            <person name="Shen D."/>
            <person name="Roswanjaya Y."/>
            <person name="Wardhani T."/>
            <person name="Kalhor M.S."/>
            <person name="Jansen J."/>
            <person name="Van den Hoogen J."/>
            <person name="Gungor B."/>
            <person name="Hartog M."/>
            <person name="Hontelez J."/>
            <person name="Verver J."/>
            <person name="Yang W.-C."/>
            <person name="Schijlen E."/>
            <person name="Repin R."/>
            <person name="Schilthuizen M."/>
            <person name="Schranz E."/>
            <person name="Heidstra R."/>
            <person name="Miyata K."/>
            <person name="Fedorova E."/>
            <person name="Kohlen W."/>
            <person name="Bisseling T."/>
            <person name="Smit S."/>
            <person name="Geurts R."/>
        </authorList>
    </citation>
    <scope>NUCLEOTIDE SEQUENCE [LARGE SCALE GENOMIC DNA]</scope>
    <source>
        <strain evidence="8">cv. RG33-2</strain>
    </source>
</reference>
<evidence type="ECO:0000259" key="6">
    <source>
        <dbReference type="PROSITE" id="PS51999"/>
    </source>
</evidence>
<feature type="domain" description="GRF-type" evidence="6">
    <location>
        <begin position="4"/>
        <end position="48"/>
    </location>
</feature>
<comment type="caution">
    <text evidence="7">The sequence shown here is derived from an EMBL/GenBank/DDBJ whole genome shotgun (WGS) entry which is preliminary data.</text>
</comment>
<evidence type="ECO:0000256" key="5">
    <source>
        <dbReference type="SAM" id="Phobius"/>
    </source>
</evidence>
<evidence type="ECO:0000313" key="7">
    <source>
        <dbReference type="EMBL" id="PON96393.1"/>
    </source>
</evidence>
<sequence length="138" mass="15748">IDFCNCRPPHPVVVRTSWTNENPGRRFKSCRKLRAYGGCGFFYWIDLEMCKRSKREIPELLRRLCDLEAEKSSFDKGEIGAGQSYTTACDSSGIRGGLLCVAENVPRHNEEVKAHICERLEKIILVFTVIIAIVIWLT</sequence>
<dbReference type="PROSITE" id="PS51999">
    <property type="entry name" value="ZF_GRF"/>
    <property type="match status" value="1"/>
</dbReference>
<keyword evidence="5" id="KW-0472">Membrane</keyword>
<evidence type="ECO:0000256" key="3">
    <source>
        <dbReference type="ARBA" id="ARBA00022833"/>
    </source>
</evidence>
<dbReference type="Proteomes" id="UP000237000">
    <property type="component" value="Unassembled WGS sequence"/>
</dbReference>
<name>A0A2P5FF25_TREOI</name>
<accession>A0A2P5FF25</accession>
<dbReference type="EMBL" id="JXTC01000039">
    <property type="protein sequence ID" value="PON96393.1"/>
    <property type="molecule type" value="Genomic_DNA"/>
</dbReference>
<evidence type="ECO:0000256" key="1">
    <source>
        <dbReference type="ARBA" id="ARBA00022723"/>
    </source>
</evidence>
<feature type="non-terminal residue" evidence="7">
    <location>
        <position position="1"/>
    </location>
</feature>
<proteinExistence type="predicted"/>
<keyword evidence="3" id="KW-0862">Zinc</keyword>
<dbReference type="Pfam" id="PF06839">
    <property type="entry name" value="Zn_ribbon_GRF"/>
    <property type="match status" value="1"/>
</dbReference>
<feature type="transmembrane region" description="Helical" evidence="5">
    <location>
        <begin position="120"/>
        <end position="137"/>
    </location>
</feature>
<keyword evidence="8" id="KW-1185">Reference proteome</keyword>
<dbReference type="AlphaFoldDB" id="A0A2P5FF25"/>
<dbReference type="OrthoDB" id="1138703at2759"/>